<name>A0A8H2X7Z1_9AGAM</name>
<dbReference type="AlphaFoldDB" id="A0A8H2X7Z1"/>
<accession>A0A8H2X7Z1</accession>
<feature type="compositionally biased region" description="Basic and acidic residues" evidence="1">
    <location>
        <begin position="350"/>
        <end position="368"/>
    </location>
</feature>
<comment type="caution">
    <text evidence="2">The sequence shown here is derived from an EMBL/GenBank/DDBJ whole genome shotgun (WGS) entry which is preliminary data.</text>
</comment>
<reference evidence="2" key="1">
    <citation type="submission" date="2021-01" db="EMBL/GenBank/DDBJ databases">
        <authorList>
            <person name="Kaushik A."/>
        </authorList>
    </citation>
    <scope>NUCLEOTIDE SEQUENCE</scope>
    <source>
        <strain evidence="2">AG3-1AP</strain>
    </source>
</reference>
<sequence>MADHLGWYPPSQVCYPPELPASFRGIHDLKPIVGVPSDDEVIGIHTVMHVASRVSGVPGMHDARFFMQLADHLFNVQMARYRSKYSLVTFPSDATYAPPVFPTHISINLDPVFGAPSNDEIAKVHETIQAYQELRRIPSLFDARVNMELSQHLFDLQMARHMRTAGESQPRPVLQQAAEPRDPVHSVESTQTSSTELITDTNNAGTGASATADACLVFQQIPGTDVLERLTVLTQQPRQPTEHSDALAQHFNQLFERFNQLVEQSKEPAHRANQLAERSNELAEEANQLTERLGESSERSNQLSEQTQSSWDQMGDVLGNINRVLVAVQHAVVRIHTGDTASEADYLVDEEGRTSKERSKADGSCKTQ</sequence>
<feature type="region of interest" description="Disordered" evidence="1">
    <location>
        <begin position="164"/>
        <end position="206"/>
    </location>
</feature>
<proteinExistence type="predicted"/>
<gene>
    <name evidence="2" type="ORF">RDB_LOCUS31969</name>
</gene>
<organism evidence="2 3">
    <name type="scientific">Rhizoctonia solani</name>
    <dbReference type="NCBI Taxonomy" id="456999"/>
    <lineage>
        <taxon>Eukaryota</taxon>
        <taxon>Fungi</taxon>
        <taxon>Dikarya</taxon>
        <taxon>Basidiomycota</taxon>
        <taxon>Agaricomycotina</taxon>
        <taxon>Agaricomycetes</taxon>
        <taxon>Cantharellales</taxon>
        <taxon>Ceratobasidiaceae</taxon>
        <taxon>Rhizoctonia</taxon>
    </lineage>
</organism>
<feature type="compositionally biased region" description="Polar residues" evidence="1">
    <location>
        <begin position="299"/>
        <end position="310"/>
    </location>
</feature>
<feature type="region of interest" description="Disordered" evidence="1">
    <location>
        <begin position="346"/>
        <end position="368"/>
    </location>
</feature>
<protein>
    <recommendedName>
        <fullName evidence="4">Laminin domain protein</fullName>
    </recommendedName>
</protein>
<dbReference type="Gene3D" id="1.10.287.950">
    <property type="entry name" value="Methyl-accepting chemotaxis protein"/>
    <property type="match status" value="1"/>
</dbReference>
<dbReference type="EMBL" id="CAJMWV010000911">
    <property type="protein sequence ID" value="CAE6420201.1"/>
    <property type="molecule type" value="Genomic_DNA"/>
</dbReference>
<feature type="compositionally biased region" description="Polar residues" evidence="1">
    <location>
        <begin position="187"/>
        <end position="198"/>
    </location>
</feature>
<evidence type="ECO:0008006" key="4">
    <source>
        <dbReference type="Google" id="ProtNLM"/>
    </source>
</evidence>
<dbReference type="Proteomes" id="UP000663831">
    <property type="component" value="Unassembled WGS sequence"/>
</dbReference>
<dbReference type="SUPFAM" id="SSF58104">
    <property type="entry name" value="Methyl-accepting chemotaxis protein (MCP) signaling domain"/>
    <property type="match status" value="1"/>
</dbReference>
<evidence type="ECO:0000313" key="3">
    <source>
        <dbReference type="Proteomes" id="UP000663831"/>
    </source>
</evidence>
<evidence type="ECO:0000313" key="2">
    <source>
        <dbReference type="EMBL" id="CAE6420201.1"/>
    </source>
</evidence>
<evidence type="ECO:0000256" key="1">
    <source>
        <dbReference type="SAM" id="MobiDB-lite"/>
    </source>
</evidence>
<feature type="region of interest" description="Disordered" evidence="1">
    <location>
        <begin position="264"/>
        <end position="310"/>
    </location>
</feature>